<evidence type="ECO:0000259" key="2">
    <source>
        <dbReference type="Pfam" id="PF13193"/>
    </source>
</evidence>
<dbReference type="Pfam" id="PF13193">
    <property type="entry name" value="AMP-binding_C"/>
    <property type="match status" value="1"/>
</dbReference>
<gene>
    <name evidence="3" type="ORF">FISHEDRAFT_70876</name>
</gene>
<evidence type="ECO:0000259" key="1">
    <source>
        <dbReference type="Pfam" id="PF00501"/>
    </source>
</evidence>
<dbReference type="Proteomes" id="UP000054144">
    <property type="component" value="Unassembled WGS sequence"/>
</dbReference>
<keyword evidence="4" id="KW-1185">Reference proteome</keyword>
<dbReference type="Gene3D" id="3.30.300.30">
    <property type="match status" value="1"/>
</dbReference>
<protein>
    <submittedName>
        <fullName evidence="3">Amp dependent CoA ligase</fullName>
    </submittedName>
</protein>
<dbReference type="SUPFAM" id="SSF56801">
    <property type="entry name" value="Acetyl-CoA synthetase-like"/>
    <property type="match status" value="1"/>
</dbReference>
<dbReference type="AlphaFoldDB" id="A0A0D7AKC8"/>
<dbReference type="CDD" id="cd05911">
    <property type="entry name" value="Firefly_Luc_like"/>
    <property type="match status" value="1"/>
</dbReference>
<dbReference type="InterPro" id="IPR045851">
    <property type="entry name" value="AMP-bd_C_sf"/>
</dbReference>
<dbReference type="PROSITE" id="PS00455">
    <property type="entry name" value="AMP_BINDING"/>
    <property type="match status" value="1"/>
</dbReference>
<dbReference type="Pfam" id="PF00501">
    <property type="entry name" value="AMP-binding"/>
    <property type="match status" value="1"/>
</dbReference>
<feature type="domain" description="AMP-dependent synthetase/ligase" evidence="1">
    <location>
        <begin position="54"/>
        <end position="413"/>
    </location>
</feature>
<dbReference type="InterPro" id="IPR000873">
    <property type="entry name" value="AMP-dep_synth/lig_dom"/>
</dbReference>
<accession>A0A0D7AKC8</accession>
<dbReference type="GO" id="GO:0016405">
    <property type="term" value="F:CoA-ligase activity"/>
    <property type="evidence" value="ECO:0007669"/>
    <property type="project" value="TreeGrafter"/>
</dbReference>
<dbReference type="InterPro" id="IPR020845">
    <property type="entry name" value="AMP-binding_CS"/>
</dbReference>
<dbReference type="InterPro" id="IPR025110">
    <property type="entry name" value="AMP-bd_C"/>
</dbReference>
<dbReference type="OrthoDB" id="6509636at2759"/>
<organism evidence="3 4">
    <name type="scientific">Fistulina hepatica ATCC 64428</name>
    <dbReference type="NCBI Taxonomy" id="1128425"/>
    <lineage>
        <taxon>Eukaryota</taxon>
        <taxon>Fungi</taxon>
        <taxon>Dikarya</taxon>
        <taxon>Basidiomycota</taxon>
        <taxon>Agaricomycotina</taxon>
        <taxon>Agaricomycetes</taxon>
        <taxon>Agaricomycetidae</taxon>
        <taxon>Agaricales</taxon>
        <taxon>Fistulinaceae</taxon>
        <taxon>Fistulina</taxon>
    </lineage>
</organism>
<dbReference type="InterPro" id="IPR042099">
    <property type="entry name" value="ANL_N_sf"/>
</dbReference>
<name>A0A0D7AKC8_9AGAR</name>
<proteinExistence type="predicted"/>
<dbReference type="PANTHER" id="PTHR24096">
    <property type="entry name" value="LONG-CHAIN-FATTY-ACID--COA LIGASE"/>
    <property type="match status" value="1"/>
</dbReference>
<dbReference type="Gene3D" id="3.40.50.12780">
    <property type="entry name" value="N-terminal domain of ligase-like"/>
    <property type="match status" value="1"/>
</dbReference>
<feature type="domain" description="AMP-binding enzyme C-terminal" evidence="2">
    <location>
        <begin position="462"/>
        <end position="549"/>
    </location>
</feature>
<sequence>MSDFRGPRELRVSIPDNLTIPQFVFDYTSFLRPQRPTNVPWLIQDHTGKQVFTEEIRHRTQNLTKWLNANWKLRENDVVALYSPNDTDYPLCIWAVHKLGGILTPANPSYTVQELIHQLEASKATALIAHSVSLDVALSAAKAVGIPHSRIIYLAPSAASKRQHPGLLSIEDVVSLGRAEKVGFLERRLLPGEAKTKIAFLSFSSGTTGTPKGVMISHYSVIANVLQMADHQQLDDPHIRVMGPGEVCAAVLPFFHIYGLIVIMHFCLFAGNALVVFPKFNFVEFLKSIERYKISIIVPPQVVLLCKHPDSKNHDLRSVKFIMCGAAPLSHELTYEIWKVFPTATIGQGFGMTETATTVAMLSPTVKRATVGSAGYLVPGIRAKVAKPDGSLCKEGEVGELVVTGPSMALGYLNNEKATKETFADGWVRTGDQVYIKDHQVFIVDRIKELIKVRGFQVAPAELEGHLHSHPAVNDVCVIGIPDDYNGELPMAFVVLKASHAERAAGSPEKTAQLKAELIKFVADNKVYYKHLKRGVEFLDAIPKNPSGKMLRRVLRDSAIEKMKKESSAAVAKL</sequence>
<reference evidence="3 4" key="1">
    <citation type="journal article" date="2015" name="Fungal Genet. Biol.">
        <title>Evolution of novel wood decay mechanisms in Agaricales revealed by the genome sequences of Fistulina hepatica and Cylindrobasidium torrendii.</title>
        <authorList>
            <person name="Floudas D."/>
            <person name="Held B.W."/>
            <person name="Riley R."/>
            <person name="Nagy L.G."/>
            <person name="Koehler G."/>
            <person name="Ransdell A.S."/>
            <person name="Younus H."/>
            <person name="Chow J."/>
            <person name="Chiniquy J."/>
            <person name="Lipzen A."/>
            <person name="Tritt A."/>
            <person name="Sun H."/>
            <person name="Haridas S."/>
            <person name="LaButti K."/>
            <person name="Ohm R.A."/>
            <person name="Kues U."/>
            <person name="Blanchette R.A."/>
            <person name="Grigoriev I.V."/>
            <person name="Minto R.E."/>
            <person name="Hibbett D.S."/>
        </authorList>
    </citation>
    <scope>NUCLEOTIDE SEQUENCE [LARGE SCALE GENOMIC DNA]</scope>
    <source>
        <strain evidence="3 4">ATCC 64428</strain>
    </source>
</reference>
<evidence type="ECO:0000313" key="4">
    <source>
        <dbReference type="Proteomes" id="UP000054144"/>
    </source>
</evidence>
<dbReference type="EMBL" id="KN881666">
    <property type="protein sequence ID" value="KIY51233.1"/>
    <property type="molecule type" value="Genomic_DNA"/>
</dbReference>
<dbReference type="PANTHER" id="PTHR24096:SF422">
    <property type="entry name" value="BCDNA.GH02901"/>
    <property type="match status" value="1"/>
</dbReference>
<evidence type="ECO:0000313" key="3">
    <source>
        <dbReference type="EMBL" id="KIY51233.1"/>
    </source>
</evidence>
<keyword evidence="3" id="KW-0436">Ligase</keyword>